<dbReference type="Proteomes" id="UP000807769">
    <property type="component" value="Unassembled WGS sequence"/>
</dbReference>
<sequence length="258" mass="28885">MLQRAPHPIVPSDRSELDSPSVAVDISSTTSWSSVSNSRRQQQHGDIEIVQCLQLENQTLKNDNHTLGEKNKTLSSNQCRHSSTQVLDKLKVFDVELLTFSHKYGVVAEMFPPEHCILKLTVPNPPPAILSGSCYASKSAEELCLVTELYSLLPDHLHQFVPTSHFQSLLEQQLQGGRLSEISKLRVMAGQIFGLNPSYFDTGFTNRDTIPEIQKMLGMTGSRSSSKFPPVLFTRQERDPTMSTVFGNWEPLAKVLIY</sequence>
<proteinExistence type="predicted"/>
<reference evidence="2" key="1">
    <citation type="journal article" date="2020" name="New Phytol.">
        <title>Comparative genomics reveals dynamic genome evolution in host specialist ectomycorrhizal fungi.</title>
        <authorList>
            <person name="Lofgren L.A."/>
            <person name="Nguyen N.H."/>
            <person name="Vilgalys R."/>
            <person name="Ruytinx J."/>
            <person name="Liao H.L."/>
            <person name="Branco S."/>
            <person name="Kuo A."/>
            <person name="LaButti K."/>
            <person name="Lipzen A."/>
            <person name="Andreopoulos W."/>
            <person name="Pangilinan J."/>
            <person name="Riley R."/>
            <person name="Hundley H."/>
            <person name="Na H."/>
            <person name="Barry K."/>
            <person name="Grigoriev I.V."/>
            <person name="Stajich J.E."/>
            <person name="Kennedy P.G."/>
        </authorList>
    </citation>
    <scope>NUCLEOTIDE SEQUENCE</scope>
    <source>
        <strain evidence="2">MN1</strain>
    </source>
</reference>
<evidence type="ECO:0000313" key="3">
    <source>
        <dbReference type="Proteomes" id="UP000807769"/>
    </source>
</evidence>
<feature type="region of interest" description="Disordered" evidence="1">
    <location>
        <begin position="1"/>
        <end position="20"/>
    </location>
</feature>
<dbReference type="OrthoDB" id="2682144at2759"/>
<gene>
    <name evidence="2" type="ORF">BJ212DRAFT_1484816</name>
</gene>
<dbReference type="GeneID" id="64634885"/>
<evidence type="ECO:0000256" key="1">
    <source>
        <dbReference type="SAM" id="MobiDB-lite"/>
    </source>
</evidence>
<evidence type="ECO:0000313" key="2">
    <source>
        <dbReference type="EMBL" id="KAG1808958.1"/>
    </source>
</evidence>
<name>A0A9P7E259_9AGAM</name>
<dbReference type="RefSeq" id="XP_041188950.1">
    <property type="nucleotide sequence ID" value="XM_041340869.1"/>
</dbReference>
<comment type="caution">
    <text evidence="2">The sequence shown here is derived from an EMBL/GenBank/DDBJ whole genome shotgun (WGS) entry which is preliminary data.</text>
</comment>
<protein>
    <submittedName>
        <fullName evidence="2">Uncharacterized protein</fullName>
    </submittedName>
</protein>
<dbReference type="AlphaFoldDB" id="A0A9P7E259"/>
<dbReference type="EMBL" id="JABBWG010000036">
    <property type="protein sequence ID" value="KAG1808958.1"/>
    <property type="molecule type" value="Genomic_DNA"/>
</dbReference>
<organism evidence="2 3">
    <name type="scientific">Suillus subaureus</name>
    <dbReference type="NCBI Taxonomy" id="48587"/>
    <lineage>
        <taxon>Eukaryota</taxon>
        <taxon>Fungi</taxon>
        <taxon>Dikarya</taxon>
        <taxon>Basidiomycota</taxon>
        <taxon>Agaricomycotina</taxon>
        <taxon>Agaricomycetes</taxon>
        <taxon>Agaricomycetidae</taxon>
        <taxon>Boletales</taxon>
        <taxon>Suillineae</taxon>
        <taxon>Suillaceae</taxon>
        <taxon>Suillus</taxon>
    </lineage>
</organism>
<keyword evidence="3" id="KW-1185">Reference proteome</keyword>
<accession>A0A9P7E259</accession>